<dbReference type="InParanoid" id="B7P5B4"/>
<dbReference type="VEuPathDB" id="VectorBase:ISCW015850"/>
<gene>
    <name evidence="1" type="ORF">IscW_ISCW015850</name>
</gene>
<dbReference type="Proteomes" id="UP000001555">
    <property type="component" value="Unassembled WGS sequence"/>
</dbReference>
<dbReference type="PaxDb" id="6945-B7P5B4"/>
<evidence type="ECO:0000313" key="2">
    <source>
        <dbReference type="EnsemblMetazoa" id="ISCW015850-PA"/>
    </source>
</evidence>
<reference evidence="1 3" key="1">
    <citation type="submission" date="2008-03" db="EMBL/GenBank/DDBJ databases">
        <title>Annotation of Ixodes scapularis.</title>
        <authorList>
            <consortium name="Ixodes scapularis Genome Project Consortium"/>
            <person name="Caler E."/>
            <person name="Hannick L.I."/>
            <person name="Bidwell S."/>
            <person name="Joardar V."/>
            <person name="Thiagarajan M."/>
            <person name="Amedeo P."/>
            <person name="Galinsky K.J."/>
            <person name="Schobel S."/>
            <person name="Inman J."/>
            <person name="Hostetler J."/>
            <person name="Miller J."/>
            <person name="Hammond M."/>
            <person name="Megy K."/>
            <person name="Lawson D."/>
            <person name="Kodira C."/>
            <person name="Sutton G."/>
            <person name="Meyer J."/>
            <person name="Hill C.A."/>
            <person name="Birren B."/>
            <person name="Nene V."/>
            <person name="Collins F."/>
            <person name="Alarcon-Chaidez F."/>
            <person name="Wikel S."/>
            <person name="Strausberg R."/>
        </authorList>
    </citation>
    <scope>NUCLEOTIDE SEQUENCE [LARGE SCALE GENOMIC DNA]</scope>
    <source>
        <strain evidence="3">Wikel</strain>
        <strain evidence="1">Wikel colony</strain>
    </source>
</reference>
<reference evidence="2" key="2">
    <citation type="submission" date="2020-05" db="UniProtKB">
        <authorList>
            <consortium name="EnsemblMetazoa"/>
        </authorList>
    </citation>
    <scope>IDENTIFICATION</scope>
    <source>
        <strain evidence="2">wikel</strain>
    </source>
</reference>
<sequence>MSECSALLRRTVRTMENKYTGGSNCPMTRAEAKVCLTVNSPKRVLPTLVRACFDTAQAPNPVYRMQLTRSPLQYISLLFSFCTYRGDGRSDTVQANRIQRCPLSRCAMTRT</sequence>
<dbReference type="EMBL" id="DS640098">
    <property type="protein sequence ID" value="EEC01786.1"/>
    <property type="molecule type" value="Genomic_DNA"/>
</dbReference>
<accession>B7P5B4</accession>
<evidence type="ECO:0000313" key="1">
    <source>
        <dbReference type="EMBL" id="EEC01786.1"/>
    </source>
</evidence>
<dbReference type="VEuPathDB" id="VectorBase:ISCI015850"/>
<evidence type="ECO:0000313" key="3">
    <source>
        <dbReference type="Proteomes" id="UP000001555"/>
    </source>
</evidence>
<organism>
    <name type="scientific">Ixodes scapularis</name>
    <name type="common">Black-legged tick</name>
    <name type="synonym">Deer tick</name>
    <dbReference type="NCBI Taxonomy" id="6945"/>
    <lineage>
        <taxon>Eukaryota</taxon>
        <taxon>Metazoa</taxon>
        <taxon>Ecdysozoa</taxon>
        <taxon>Arthropoda</taxon>
        <taxon>Chelicerata</taxon>
        <taxon>Arachnida</taxon>
        <taxon>Acari</taxon>
        <taxon>Parasitiformes</taxon>
        <taxon>Ixodida</taxon>
        <taxon>Ixodoidea</taxon>
        <taxon>Ixodidae</taxon>
        <taxon>Ixodinae</taxon>
        <taxon>Ixodes</taxon>
    </lineage>
</organism>
<name>B7P5B4_IXOSC</name>
<dbReference type="EnsemblMetazoa" id="ISCW015850-RA">
    <property type="protein sequence ID" value="ISCW015850-PA"/>
    <property type="gene ID" value="ISCW015850"/>
</dbReference>
<dbReference type="EMBL" id="ABJB010657720">
    <property type="status" value="NOT_ANNOTATED_CDS"/>
    <property type="molecule type" value="Genomic_DNA"/>
</dbReference>
<dbReference type="AlphaFoldDB" id="B7P5B4"/>
<proteinExistence type="predicted"/>
<keyword evidence="3" id="KW-1185">Reference proteome</keyword>
<protein>
    <submittedName>
        <fullName evidence="1 2">Uncharacterized protein</fullName>
    </submittedName>
</protein>
<dbReference type="HOGENOM" id="CLU_2161101_0_0_1"/>